<evidence type="ECO:0000256" key="4">
    <source>
        <dbReference type="ARBA" id="ARBA00022692"/>
    </source>
</evidence>
<dbReference type="InterPro" id="IPR033479">
    <property type="entry name" value="dCache_1"/>
</dbReference>
<dbReference type="InterPro" id="IPR003660">
    <property type="entry name" value="HAMP_dom"/>
</dbReference>
<dbReference type="Proteomes" id="UP000199263">
    <property type="component" value="Unassembled WGS sequence"/>
</dbReference>
<feature type="transmembrane region" description="Helical" evidence="10">
    <location>
        <begin position="292"/>
        <end position="310"/>
    </location>
</feature>
<dbReference type="PROSITE" id="PS51257">
    <property type="entry name" value="PROKAR_LIPOPROTEIN"/>
    <property type="match status" value="1"/>
</dbReference>
<dbReference type="Pfam" id="PF02743">
    <property type="entry name" value="dCache_1"/>
    <property type="match status" value="1"/>
</dbReference>
<evidence type="ECO:0000256" key="7">
    <source>
        <dbReference type="ARBA" id="ARBA00023224"/>
    </source>
</evidence>
<comment type="subcellular location">
    <subcellularLocation>
        <location evidence="1">Cell membrane</location>
        <topology evidence="1">Multi-pass membrane protein</topology>
    </subcellularLocation>
</comment>
<dbReference type="GO" id="GO:0006935">
    <property type="term" value="P:chemotaxis"/>
    <property type="evidence" value="ECO:0007669"/>
    <property type="project" value="UniProtKB-KW"/>
</dbReference>
<comment type="similarity">
    <text evidence="8">Belongs to the methyl-accepting chemotaxis (MCP) protein family.</text>
</comment>
<dbReference type="PANTHER" id="PTHR32089">
    <property type="entry name" value="METHYL-ACCEPTING CHEMOTAXIS PROTEIN MCPB"/>
    <property type="match status" value="1"/>
</dbReference>
<evidence type="ECO:0000256" key="2">
    <source>
        <dbReference type="ARBA" id="ARBA00022475"/>
    </source>
</evidence>
<dbReference type="GO" id="GO:0007165">
    <property type="term" value="P:signal transduction"/>
    <property type="evidence" value="ECO:0007669"/>
    <property type="project" value="UniProtKB-KW"/>
</dbReference>
<dbReference type="CDD" id="cd12912">
    <property type="entry name" value="PDC2_MCP_like"/>
    <property type="match status" value="1"/>
</dbReference>
<evidence type="ECO:0000256" key="8">
    <source>
        <dbReference type="ARBA" id="ARBA00029447"/>
    </source>
</evidence>
<accession>A0A1I1RSU7</accession>
<evidence type="ECO:0000256" key="9">
    <source>
        <dbReference type="PROSITE-ProRule" id="PRU00284"/>
    </source>
</evidence>
<dbReference type="STRING" id="119641.SAMN05421842_13811"/>
<evidence type="ECO:0000256" key="3">
    <source>
        <dbReference type="ARBA" id="ARBA00022500"/>
    </source>
</evidence>
<feature type="transmembrane region" description="Helical" evidence="10">
    <location>
        <begin position="20"/>
        <end position="40"/>
    </location>
</feature>
<protein>
    <submittedName>
        <fullName evidence="13">Methyl-accepting chemotaxis protein</fullName>
    </submittedName>
</protein>
<keyword evidence="2" id="KW-1003">Cell membrane</keyword>
<dbReference type="PROSITE" id="PS50111">
    <property type="entry name" value="CHEMOTAXIS_TRANSDUC_2"/>
    <property type="match status" value="1"/>
</dbReference>
<dbReference type="Gene3D" id="3.30.450.20">
    <property type="entry name" value="PAS domain"/>
    <property type="match status" value="1"/>
</dbReference>
<keyword evidence="4 10" id="KW-0812">Transmembrane</keyword>
<dbReference type="Pfam" id="PF00015">
    <property type="entry name" value="MCPsignal"/>
    <property type="match status" value="1"/>
</dbReference>
<evidence type="ECO:0000313" key="14">
    <source>
        <dbReference type="Proteomes" id="UP000199263"/>
    </source>
</evidence>
<dbReference type="PANTHER" id="PTHR32089:SF112">
    <property type="entry name" value="LYSOZYME-LIKE PROTEIN-RELATED"/>
    <property type="match status" value="1"/>
</dbReference>
<dbReference type="OrthoDB" id="597657at2"/>
<feature type="domain" description="Methyl-accepting transducer" evidence="11">
    <location>
        <begin position="388"/>
        <end position="645"/>
    </location>
</feature>
<dbReference type="PROSITE" id="PS50885">
    <property type="entry name" value="HAMP"/>
    <property type="match status" value="1"/>
</dbReference>
<dbReference type="EMBL" id="FOMG01000038">
    <property type="protein sequence ID" value="SFD37325.1"/>
    <property type="molecule type" value="Genomic_DNA"/>
</dbReference>
<keyword evidence="3" id="KW-0145">Chemotaxis</keyword>
<reference evidence="13 14" key="1">
    <citation type="submission" date="2016-10" db="EMBL/GenBank/DDBJ databases">
        <authorList>
            <person name="de Groot N.N."/>
        </authorList>
    </citation>
    <scope>NUCLEOTIDE SEQUENCE [LARGE SCALE GENOMIC DNA]</scope>
    <source>
        <strain evidence="13 14">DSM 12992</strain>
    </source>
</reference>
<dbReference type="RefSeq" id="WP_090094267.1">
    <property type="nucleotide sequence ID" value="NZ_FOMG01000038.1"/>
</dbReference>
<dbReference type="InterPro" id="IPR004089">
    <property type="entry name" value="MCPsignal_dom"/>
</dbReference>
<evidence type="ECO:0000256" key="1">
    <source>
        <dbReference type="ARBA" id="ARBA00004651"/>
    </source>
</evidence>
<evidence type="ECO:0000259" key="12">
    <source>
        <dbReference type="PROSITE" id="PS50885"/>
    </source>
</evidence>
<dbReference type="GO" id="GO:0005886">
    <property type="term" value="C:plasma membrane"/>
    <property type="evidence" value="ECO:0007669"/>
    <property type="project" value="UniProtKB-SubCell"/>
</dbReference>
<name>A0A1I1RSU7_9CLOT</name>
<dbReference type="SMART" id="SM00283">
    <property type="entry name" value="MA"/>
    <property type="match status" value="1"/>
</dbReference>
<keyword evidence="6 10" id="KW-0472">Membrane</keyword>
<keyword evidence="7 9" id="KW-0807">Transducer</keyword>
<evidence type="ECO:0000256" key="6">
    <source>
        <dbReference type="ARBA" id="ARBA00023136"/>
    </source>
</evidence>
<keyword evidence="5 10" id="KW-1133">Transmembrane helix</keyword>
<evidence type="ECO:0000256" key="5">
    <source>
        <dbReference type="ARBA" id="ARBA00022989"/>
    </source>
</evidence>
<proteinExistence type="inferred from homology"/>
<evidence type="ECO:0000259" key="11">
    <source>
        <dbReference type="PROSITE" id="PS50111"/>
    </source>
</evidence>
<keyword evidence="14" id="KW-1185">Reference proteome</keyword>
<dbReference type="AlphaFoldDB" id="A0A1I1RSU7"/>
<dbReference type="CDD" id="cd12914">
    <property type="entry name" value="PDC1_DGC_like"/>
    <property type="match status" value="1"/>
</dbReference>
<organism evidence="13 14">
    <name type="scientific">Clostridium uliginosum</name>
    <dbReference type="NCBI Taxonomy" id="119641"/>
    <lineage>
        <taxon>Bacteria</taxon>
        <taxon>Bacillati</taxon>
        <taxon>Bacillota</taxon>
        <taxon>Clostridia</taxon>
        <taxon>Eubacteriales</taxon>
        <taxon>Clostridiaceae</taxon>
        <taxon>Clostridium</taxon>
    </lineage>
</organism>
<dbReference type="SUPFAM" id="SSF58104">
    <property type="entry name" value="Methyl-accepting chemotaxis protein (MCP) signaling domain"/>
    <property type="match status" value="1"/>
</dbReference>
<gene>
    <name evidence="13" type="ORF">SAMN05421842_13811</name>
</gene>
<evidence type="ECO:0000256" key="10">
    <source>
        <dbReference type="SAM" id="Phobius"/>
    </source>
</evidence>
<feature type="domain" description="HAMP" evidence="12">
    <location>
        <begin position="314"/>
        <end position="369"/>
    </location>
</feature>
<evidence type="ECO:0000313" key="13">
    <source>
        <dbReference type="EMBL" id="SFD37325.1"/>
    </source>
</evidence>
<sequence>MKNNIRVNFKIDSIRKKLTYTLIPIGIIACVLLSAGAIYFSSRAIINTGKGLLQETSRIAGEEVNGLLKEKLKTVSALASIPDIGNNNTPLETKLSIMQKYAEIQNDNNIGIVYGTDGIIHYINGSEVDIRDRDFYIEAMKGNSYISKPFISRIDGKLIVALSAPIKSGNNVVGAVVTLRDGNDFSNISNNIKVLKNGEAFLIDNEGTYIANKSQEKVDNAYNVIKKGTTEDEKNLTTIFNIMIKGGNGVEEWHTKADDFFIGYAPVGDLGWSVGISITRAELLSELTTMNVIQIVIAIFVILLLAFAILKISLEVSKPIIAVKEVMDKVKGGDFTQKIDEKYLMDKTEIGSMCTGLMDTLQVITNMLGNIKSNSNKVDNQASSLAAISEEMTALTSNIVAAIDDVAKGTTSQATDLTDISAELGLFGEQVAEVNKDVKIIDNLFSEIGERAEGSNEELKDLSNVIVGLNNNFNSFSESLDKMTGDIKQVNEMTNLINSIAEQTNLLALNAAIEAARAGESGKGFAVVADEIRKLAEMSKDSSNNIYDIVKNILQNTNVIVEKTSLINDDIKKQNEVVDKTRNAFSSISEGVELVAPKIVGVTDTFNNINTKKDEILNRVENISAISEEISATAEEISASSQELNSASEEVANSAENLSFSTNEMDKNLEVFKIK</sequence>
<dbReference type="Gene3D" id="1.10.287.950">
    <property type="entry name" value="Methyl-accepting chemotaxis protein"/>
    <property type="match status" value="1"/>
</dbReference>